<reference evidence="3" key="1">
    <citation type="journal article" date="2019" name="Int. J. Syst. Evol. Microbiol.">
        <title>The Global Catalogue of Microorganisms (GCM) 10K type strain sequencing project: providing services to taxonomists for standard genome sequencing and annotation.</title>
        <authorList>
            <consortium name="The Broad Institute Genomics Platform"/>
            <consortium name="The Broad Institute Genome Sequencing Center for Infectious Disease"/>
            <person name="Wu L."/>
            <person name="Ma J."/>
        </authorList>
    </citation>
    <scope>NUCLEOTIDE SEQUENCE [LARGE SCALE GENOMIC DNA]</scope>
    <source>
        <strain evidence="3">DFY41</strain>
    </source>
</reference>
<comment type="caution">
    <text evidence="2">The sequence shown here is derived from an EMBL/GenBank/DDBJ whole genome shotgun (WGS) entry which is preliminary data.</text>
</comment>
<keyword evidence="3" id="KW-1185">Reference proteome</keyword>
<evidence type="ECO:0000313" key="3">
    <source>
        <dbReference type="Proteomes" id="UP001596087"/>
    </source>
</evidence>
<dbReference type="SUPFAM" id="SSF50475">
    <property type="entry name" value="FMN-binding split barrel"/>
    <property type="match status" value="1"/>
</dbReference>
<dbReference type="InterPro" id="IPR007396">
    <property type="entry name" value="TR_PAI2-type"/>
</dbReference>
<protein>
    <submittedName>
        <fullName evidence="2">FMN-binding negative transcriptional regulator</fullName>
    </submittedName>
</protein>
<dbReference type="PANTHER" id="PTHR35802">
    <property type="entry name" value="PROTEASE SYNTHASE AND SPORULATION PROTEIN PAI 2"/>
    <property type="match status" value="1"/>
</dbReference>
<evidence type="ECO:0000256" key="1">
    <source>
        <dbReference type="SAM" id="MobiDB-lite"/>
    </source>
</evidence>
<dbReference type="InterPro" id="IPR012349">
    <property type="entry name" value="Split_barrel_FMN-bd"/>
</dbReference>
<dbReference type="Gene3D" id="2.30.110.10">
    <property type="entry name" value="Electron Transport, Fmn-binding Protein, Chain A"/>
    <property type="match status" value="1"/>
</dbReference>
<evidence type="ECO:0000313" key="2">
    <source>
        <dbReference type="EMBL" id="MFC5178732.1"/>
    </source>
</evidence>
<organism evidence="2 3">
    <name type="scientific">Nocardioides taihuensis</name>
    <dbReference type="NCBI Taxonomy" id="1835606"/>
    <lineage>
        <taxon>Bacteria</taxon>
        <taxon>Bacillati</taxon>
        <taxon>Actinomycetota</taxon>
        <taxon>Actinomycetes</taxon>
        <taxon>Propionibacteriales</taxon>
        <taxon>Nocardioidaceae</taxon>
        <taxon>Nocardioides</taxon>
    </lineage>
</organism>
<proteinExistence type="predicted"/>
<dbReference type="PIRSF" id="PIRSF010372">
    <property type="entry name" value="PaiB"/>
    <property type="match status" value="1"/>
</dbReference>
<name>A0ABW0BPC6_9ACTN</name>
<sequence length="216" mass="23035">MDRLYVPRHFGIEGEAEARALVDTVGTAHLVTVAADGTPDATFLPVLWRGDRLVGHVARANPHWQAIGDGAPGLAVVTGPDAYVSPSWYASKREHGRVVPTWNYSAVHLRGPVRVVDDTDWLLELVTALTDRHEAGAGRHDAWAVADAPERYVAGQLRAIVGVEMAVEQVEGKAKLSQNRSDADREGVVAGLDGTPDQAVADAVRAALEADRAAEG</sequence>
<accession>A0ABW0BPC6</accession>
<dbReference type="RefSeq" id="WP_378592436.1">
    <property type="nucleotide sequence ID" value="NZ_JBHSKD010000027.1"/>
</dbReference>
<dbReference type="Proteomes" id="UP001596087">
    <property type="component" value="Unassembled WGS sequence"/>
</dbReference>
<feature type="region of interest" description="Disordered" evidence="1">
    <location>
        <begin position="173"/>
        <end position="193"/>
    </location>
</feature>
<dbReference type="PANTHER" id="PTHR35802:SF1">
    <property type="entry name" value="PROTEASE SYNTHASE AND SPORULATION PROTEIN PAI 2"/>
    <property type="match status" value="1"/>
</dbReference>
<gene>
    <name evidence="2" type="ORF">ACFPGP_18775</name>
</gene>
<dbReference type="EMBL" id="JBHSKD010000027">
    <property type="protein sequence ID" value="MFC5178732.1"/>
    <property type="molecule type" value="Genomic_DNA"/>
</dbReference>
<dbReference type="Pfam" id="PF04299">
    <property type="entry name" value="FMN_bind_2"/>
    <property type="match status" value="1"/>
</dbReference>